<dbReference type="PANTHER" id="PTHR12468:SF2">
    <property type="entry name" value="GPI MANNOSYLTRANSFERASE 2"/>
    <property type="match status" value="1"/>
</dbReference>
<evidence type="ECO:0000256" key="7">
    <source>
        <dbReference type="ARBA" id="ARBA00022679"/>
    </source>
</evidence>
<dbReference type="OrthoDB" id="10252502at2759"/>
<evidence type="ECO:0000313" key="14">
    <source>
        <dbReference type="Proteomes" id="UP000242180"/>
    </source>
</evidence>
<dbReference type="Proteomes" id="UP000242180">
    <property type="component" value="Unassembled WGS sequence"/>
</dbReference>
<protein>
    <recommendedName>
        <fullName evidence="4 12">GPI mannosyltransferase 2</fullName>
        <ecNumber evidence="12">2.4.1.-</ecNumber>
    </recommendedName>
</protein>
<feature type="transmembrane region" description="Helical" evidence="12">
    <location>
        <begin position="223"/>
        <end position="247"/>
    </location>
</feature>
<dbReference type="GO" id="GO:0000009">
    <property type="term" value="F:alpha-1,6-mannosyltransferase activity"/>
    <property type="evidence" value="ECO:0007669"/>
    <property type="project" value="InterPro"/>
</dbReference>
<comment type="function">
    <text evidence="12">Mannosyltransferase involved in glycosylphosphatidylinositol-anchor biosynthesis.</text>
</comment>
<dbReference type="OMA" id="GALFIWC"/>
<evidence type="ECO:0000256" key="9">
    <source>
        <dbReference type="ARBA" id="ARBA00022824"/>
    </source>
</evidence>
<dbReference type="InParanoid" id="A0A1X2HC29"/>
<comment type="similarity">
    <text evidence="3 12">Belongs to the PIGV family.</text>
</comment>
<gene>
    <name evidence="13" type="ORF">BCR43DRAFT_491520</name>
</gene>
<keyword evidence="9 12" id="KW-0256">Endoplasmic reticulum</keyword>
<keyword evidence="8 12" id="KW-0812">Transmembrane</keyword>
<dbReference type="InterPro" id="IPR007315">
    <property type="entry name" value="PIG-V/Gpi18"/>
</dbReference>
<reference evidence="13 14" key="1">
    <citation type="submission" date="2016-07" db="EMBL/GenBank/DDBJ databases">
        <title>Pervasive Adenine N6-methylation of Active Genes in Fungi.</title>
        <authorList>
            <consortium name="DOE Joint Genome Institute"/>
            <person name="Mondo S.J."/>
            <person name="Dannebaum R.O."/>
            <person name="Kuo R.C."/>
            <person name="Labutti K."/>
            <person name="Haridas S."/>
            <person name="Kuo A."/>
            <person name="Salamov A."/>
            <person name="Ahrendt S.R."/>
            <person name="Lipzen A."/>
            <person name="Sullivan W."/>
            <person name="Andreopoulos W.B."/>
            <person name="Clum A."/>
            <person name="Lindquist E."/>
            <person name="Daum C."/>
            <person name="Ramamoorthy G.K."/>
            <person name="Gryganskyi A."/>
            <person name="Culley D."/>
            <person name="Magnuson J.K."/>
            <person name="James T.Y."/>
            <person name="O'Malley M.A."/>
            <person name="Stajich J.E."/>
            <person name="Spatafora J.W."/>
            <person name="Visel A."/>
            <person name="Grigoriev I.V."/>
        </authorList>
    </citation>
    <scope>NUCLEOTIDE SEQUENCE [LARGE SCALE GENOMIC DNA]</scope>
    <source>
        <strain evidence="13 14">NRRL 2496</strain>
    </source>
</reference>
<dbReference type="UniPathway" id="UPA00196"/>
<evidence type="ECO:0000256" key="2">
    <source>
        <dbReference type="ARBA" id="ARBA00004687"/>
    </source>
</evidence>
<keyword evidence="7 12" id="KW-0808">Transferase</keyword>
<evidence type="ECO:0000256" key="10">
    <source>
        <dbReference type="ARBA" id="ARBA00022989"/>
    </source>
</evidence>
<comment type="subcellular location">
    <subcellularLocation>
        <location evidence="1 12">Endoplasmic reticulum membrane</location>
        <topology evidence="1 12">Multi-pass membrane protein</topology>
    </subcellularLocation>
</comment>
<dbReference type="AlphaFoldDB" id="A0A1X2HC29"/>
<comment type="caution">
    <text evidence="12">Lacks conserved residue(s) required for the propagation of feature annotation.</text>
</comment>
<dbReference type="STRING" id="13706.A0A1X2HC29"/>
<feature type="transmembrane region" description="Helical" evidence="12">
    <location>
        <begin position="291"/>
        <end position="312"/>
    </location>
</feature>
<evidence type="ECO:0000313" key="13">
    <source>
        <dbReference type="EMBL" id="ORY96337.1"/>
    </source>
</evidence>
<proteinExistence type="inferred from homology"/>
<evidence type="ECO:0000256" key="1">
    <source>
        <dbReference type="ARBA" id="ARBA00004477"/>
    </source>
</evidence>
<feature type="transmembrane region" description="Helical" evidence="12">
    <location>
        <begin position="103"/>
        <end position="125"/>
    </location>
</feature>
<feature type="transmembrane region" description="Helical" evidence="12">
    <location>
        <begin position="410"/>
        <end position="428"/>
    </location>
</feature>
<sequence>MLRRVYAFAATSRVLVISVGIASFLWTGTYDSSADLELGPPESWAQSCLNTFLRWDAIYFNHIANRGYIYEQQHAFFPLLPLCARVLANTVLAPLHSLIGTEYTTLLAGILITNVAFVLAAGALYQLTRAVFPQQPALATVAGYAFALSPPAMFMSSLYTESPFALLTFWGMLQYVRKRYLLAALLWGLASAMRSNAIIYAGFFVFDALVLPIVSRHWSVGKLLVNLITTLLYSLVTFSGFVGVQYYGYTQYCQGELVRPWCDQQPPLLYGYVQKVYWNNGLFAYYELKQIPNFLLAAPIIALSAGGIWLYASKDWTQFLTLGALTSPKTEPKDGLGAAIIAEYTSKTAAPFIYLWAFLLVYATTCMHVQVILRFFTSVPGLYWFTAVLWIRGYGEHATSHQRWTANAVLSYYVLYGLVGIVLFAAFLPPA</sequence>
<keyword evidence="14" id="KW-1185">Reference proteome</keyword>
<comment type="caution">
    <text evidence="13">The sequence shown here is derived from an EMBL/GenBank/DDBJ whole genome shotgun (WGS) entry which is preliminary data.</text>
</comment>
<evidence type="ECO:0000256" key="12">
    <source>
        <dbReference type="RuleBase" id="RU363112"/>
    </source>
</evidence>
<dbReference type="Pfam" id="PF04188">
    <property type="entry name" value="Mannosyl_trans2"/>
    <property type="match status" value="1"/>
</dbReference>
<keyword evidence="10 12" id="KW-1133">Transmembrane helix</keyword>
<evidence type="ECO:0000256" key="8">
    <source>
        <dbReference type="ARBA" id="ARBA00022692"/>
    </source>
</evidence>
<feature type="transmembrane region" description="Helical" evidence="12">
    <location>
        <begin position="5"/>
        <end position="26"/>
    </location>
</feature>
<organism evidence="13 14">
    <name type="scientific">Syncephalastrum racemosum</name>
    <name type="common">Filamentous fungus</name>
    <dbReference type="NCBI Taxonomy" id="13706"/>
    <lineage>
        <taxon>Eukaryota</taxon>
        <taxon>Fungi</taxon>
        <taxon>Fungi incertae sedis</taxon>
        <taxon>Mucoromycota</taxon>
        <taxon>Mucoromycotina</taxon>
        <taxon>Mucoromycetes</taxon>
        <taxon>Mucorales</taxon>
        <taxon>Syncephalastraceae</taxon>
        <taxon>Syncephalastrum</taxon>
    </lineage>
</organism>
<evidence type="ECO:0000256" key="3">
    <source>
        <dbReference type="ARBA" id="ARBA00008698"/>
    </source>
</evidence>
<keyword evidence="11 12" id="KW-0472">Membrane</keyword>
<evidence type="ECO:0000256" key="4">
    <source>
        <dbReference type="ARBA" id="ARBA00013795"/>
    </source>
</evidence>
<dbReference type="EMBL" id="MCGN01000005">
    <property type="protein sequence ID" value="ORY96337.1"/>
    <property type="molecule type" value="Genomic_DNA"/>
</dbReference>
<dbReference type="GO" id="GO:0004376">
    <property type="term" value="F:GPI mannosyltransferase activity"/>
    <property type="evidence" value="ECO:0007669"/>
    <property type="project" value="InterPro"/>
</dbReference>
<dbReference type="GO" id="GO:0006506">
    <property type="term" value="P:GPI anchor biosynthetic process"/>
    <property type="evidence" value="ECO:0007669"/>
    <property type="project" value="UniProtKB-UniPathway"/>
</dbReference>
<feature type="transmembrane region" description="Helical" evidence="12">
    <location>
        <begin position="180"/>
        <end position="211"/>
    </location>
</feature>
<keyword evidence="6 12" id="KW-0328">Glycosyltransferase</keyword>
<dbReference type="EC" id="2.4.1.-" evidence="12"/>
<name>A0A1X2HC29_SYNRA</name>
<accession>A0A1X2HC29</accession>
<evidence type="ECO:0000256" key="11">
    <source>
        <dbReference type="ARBA" id="ARBA00023136"/>
    </source>
</evidence>
<dbReference type="GO" id="GO:0031501">
    <property type="term" value="C:mannosyltransferase complex"/>
    <property type="evidence" value="ECO:0007669"/>
    <property type="project" value="TreeGrafter"/>
</dbReference>
<evidence type="ECO:0000256" key="5">
    <source>
        <dbReference type="ARBA" id="ARBA00022502"/>
    </source>
</evidence>
<dbReference type="PANTHER" id="PTHR12468">
    <property type="entry name" value="GPI MANNOSYLTRANSFERASE 2"/>
    <property type="match status" value="1"/>
</dbReference>
<feature type="transmembrane region" description="Helical" evidence="12">
    <location>
        <begin position="137"/>
        <end position="160"/>
    </location>
</feature>
<keyword evidence="5 12" id="KW-0337">GPI-anchor biosynthesis</keyword>
<comment type="pathway">
    <text evidence="2 12">Glycolipid biosynthesis; glycosylphosphatidylinositol-anchor biosynthesis.</text>
</comment>
<dbReference type="FunCoup" id="A0A1X2HC29">
    <property type="interactions" value="69"/>
</dbReference>
<dbReference type="GO" id="GO:0005789">
    <property type="term" value="C:endoplasmic reticulum membrane"/>
    <property type="evidence" value="ECO:0007669"/>
    <property type="project" value="UniProtKB-SubCell"/>
</dbReference>
<evidence type="ECO:0000256" key="6">
    <source>
        <dbReference type="ARBA" id="ARBA00022676"/>
    </source>
</evidence>